<dbReference type="STRING" id="190192.MK1098"/>
<reference evidence="2 3" key="1">
    <citation type="journal article" date="2002" name="Proc. Natl. Acad. Sci. U.S.A.">
        <title>The complete genome of hyperthermophile Methanopyrus kandleri AV19 and monophyly of archaeal methanogens.</title>
        <authorList>
            <person name="Slesarev A.I."/>
            <person name="Mezhevaya K.V."/>
            <person name="Makarova K.S."/>
            <person name="Polushin N.N."/>
            <person name="Shcherbinina O.V."/>
            <person name="Shakhova V.V."/>
            <person name="Belova G.I."/>
            <person name="Aravind L."/>
            <person name="Natale D.A."/>
            <person name="Rogozin I.B."/>
            <person name="Tatusov R.L."/>
            <person name="Wolf Y.I."/>
            <person name="Stetter K.O."/>
            <person name="Malykh A.G."/>
            <person name="Koonin E.V."/>
            <person name="Kozyavkin S.A."/>
        </authorList>
    </citation>
    <scope>NUCLEOTIDE SEQUENCE [LARGE SCALE GENOMIC DNA]</scope>
    <source>
        <strain evidence="3">AV19 / DSM 6324 / JCM 9639 / NBRC 100938</strain>
    </source>
</reference>
<sequence length="116" mass="12833">MAVFALWSLLRLLWGPRAGPGTVVAVVNLTAVGAATWALFSGHWERLSEALQARSTACLVFFAVTIPLTVYGAWRIIHDFRRRLCGRPDPRDVAAARVLLQGARKLWKSSEERGFG</sequence>
<dbReference type="PaxDb" id="190192-MK1098"/>
<protein>
    <submittedName>
        <fullName evidence="2">Uncharacterized protein specific for M.kandleri, MK-35 family</fullName>
    </submittedName>
</protein>
<dbReference type="Proteomes" id="UP000001826">
    <property type="component" value="Chromosome"/>
</dbReference>
<keyword evidence="3" id="KW-1185">Reference proteome</keyword>
<organism evidence="2 3">
    <name type="scientific">Methanopyrus kandleri (strain AV19 / DSM 6324 / JCM 9639 / NBRC 100938)</name>
    <dbReference type="NCBI Taxonomy" id="190192"/>
    <lineage>
        <taxon>Archaea</taxon>
        <taxon>Methanobacteriati</taxon>
        <taxon>Methanobacteriota</taxon>
        <taxon>Methanomada group</taxon>
        <taxon>Methanopyri</taxon>
        <taxon>Methanopyrales</taxon>
        <taxon>Methanopyraceae</taxon>
        <taxon>Methanopyrus</taxon>
    </lineage>
</organism>
<keyword evidence="1" id="KW-0812">Transmembrane</keyword>
<name>Q8TWD7_METKA</name>
<dbReference type="EnsemblBacteria" id="AAM02311">
    <property type="protein sequence ID" value="AAM02311"/>
    <property type="gene ID" value="MK1098"/>
</dbReference>
<feature type="transmembrane region" description="Helical" evidence="1">
    <location>
        <begin position="53"/>
        <end position="74"/>
    </location>
</feature>
<evidence type="ECO:0000313" key="2">
    <source>
        <dbReference type="EMBL" id="AAM02311.1"/>
    </source>
</evidence>
<keyword evidence="1" id="KW-1133">Transmembrane helix</keyword>
<dbReference type="EMBL" id="AE009439">
    <property type="protein sequence ID" value="AAM02311.1"/>
    <property type="molecule type" value="Genomic_DNA"/>
</dbReference>
<gene>
    <name evidence="2" type="ordered locus">MK1098</name>
</gene>
<evidence type="ECO:0000256" key="1">
    <source>
        <dbReference type="SAM" id="Phobius"/>
    </source>
</evidence>
<dbReference type="HOGENOM" id="CLU_2091315_0_0_2"/>
<dbReference type="KEGG" id="mka:MK1098"/>
<dbReference type="InParanoid" id="Q8TWD7"/>
<keyword evidence="1" id="KW-0472">Membrane</keyword>
<evidence type="ECO:0000313" key="3">
    <source>
        <dbReference type="Proteomes" id="UP000001826"/>
    </source>
</evidence>
<proteinExistence type="predicted"/>
<dbReference type="AlphaFoldDB" id="Q8TWD7"/>
<accession>Q8TWD7</accession>